<accession>A0ACC6PVU2</accession>
<evidence type="ECO:0000313" key="1">
    <source>
        <dbReference type="EMBL" id="MEJ8635618.1"/>
    </source>
</evidence>
<proteinExistence type="predicted"/>
<dbReference type="EMBL" id="JBBKAJ010000022">
    <property type="protein sequence ID" value="MEJ8635618.1"/>
    <property type="molecule type" value="Genomic_DNA"/>
</dbReference>
<keyword evidence="2" id="KW-1185">Reference proteome</keyword>
<reference evidence="1" key="1">
    <citation type="submission" date="2024-03" db="EMBL/GenBank/DDBJ databases">
        <title>Novel Streptomyces species of biotechnological and ecological value are a feature of Machair soil.</title>
        <authorList>
            <person name="Prole J.R."/>
            <person name="Goodfellow M."/>
            <person name="Allenby N."/>
            <person name="Ward A.C."/>
        </authorList>
    </citation>
    <scope>NUCLEOTIDE SEQUENCE</scope>
    <source>
        <strain evidence="1">MS2.AVA.5</strain>
    </source>
</reference>
<sequence length="306" mass="30590">MSVRALVVDPSATDAVRLTEVPEPVPGPGQVLVDVHHVSLNHGDLNDARSGRVPEGAVLGSDAAGVVVRSEGAGPAVGTRVVALSAGAFAERIAVDADALAEIPEGVSLAEAAALPVAGIAALRSLRAGGLAAGKRVLVTGASGGVGRFALQLAAAAGAHVIASVGSAARREGLVKAGADEVVVGLEGLDRPVDVIIDSVGGPQMVAAWNLLAPGGSLQSVGWTSGEPAVFPPYSTIGPAKSLTSFVNDLSAPAADLALLAGYAAEGNLVVEIGWQGPWERFADAAQALRRRTVRGKAVLRVTATM</sequence>
<organism evidence="1 2">
    <name type="scientific">Streptomyces achmelvichensis</name>
    <dbReference type="NCBI Taxonomy" id="3134111"/>
    <lineage>
        <taxon>Bacteria</taxon>
        <taxon>Bacillati</taxon>
        <taxon>Actinomycetota</taxon>
        <taxon>Actinomycetes</taxon>
        <taxon>Kitasatosporales</taxon>
        <taxon>Streptomycetaceae</taxon>
        <taxon>Streptomyces</taxon>
    </lineage>
</organism>
<name>A0ACC6PVU2_9ACTN</name>
<evidence type="ECO:0000313" key="2">
    <source>
        <dbReference type="Proteomes" id="UP001377168"/>
    </source>
</evidence>
<protein>
    <submittedName>
        <fullName evidence="1">Zinc-binding dehydrogenase</fullName>
    </submittedName>
</protein>
<dbReference type="Proteomes" id="UP001377168">
    <property type="component" value="Unassembled WGS sequence"/>
</dbReference>
<gene>
    <name evidence="1" type="ORF">WKI67_19770</name>
</gene>
<comment type="caution">
    <text evidence="1">The sequence shown here is derived from an EMBL/GenBank/DDBJ whole genome shotgun (WGS) entry which is preliminary data.</text>
</comment>